<proteinExistence type="predicted"/>
<dbReference type="RefSeq" id="WP_348397774.1">
    <property type="nucleotide sequence ID" value="NZ_CP136600.1"/>
</dbReference>
<feature type="region of interest" description="Disordered" evidence="1">
    <location>
        <begin position="179"/>
        <end position="209"/>
    </location>
</feature>
<keyword evidence="2" id="KW-0732">Signal</keyword>
<feature type="signal peptide" evidence="2">
    <location>
        <begin position="1"/>
        <end position="19"/>
    </location>
</feature>
<keyword evidence="4" id="KW-1185">Reference proteome</keyword>
<feature type="compositionally biased region" description="Polar residues" evidence="1">
    <location>
        <begin position="66"/>
        <end position="84"/>
    </location>
</feature>
<evidence type="ECO:0000313" key="4">
    <source>
        <dbReference type="Proteomes" id="UP001301442"/>
    </source>
</evidence>
<dbReference type="EMBL" id="CP136600">
    <property type="protein sequence ID" value="WOH39008.1"/>
    <property type="molecule type" value="Genomic_DNA"/>
</dbReference>
<organism evidence="3 4">
    <name type="scientific">Thalassotalea fonticola</name>
    <dbReference type="NCBI Taxonomy" id="3065649"/>
    <lineage>
        <taxon>Bacteria</taxon>
        <taxon>Pseudomonadati</taxon>
        <taxon>Pseudomonadota</taxon>
        <taxon>Gammaproteobacteria</taxon>
        <taxon>Alteromonadales</taxon>
        <taxon>Colwelliaceae</taxon>
        <taxon>Thalassotalea</taxon>
    </lineage>
</organism>
<feature type="chain" id="PRO_5046645137" evidence="2">
    <location>
        <begin position="20"/>
        <end position="209"/>
    </location>
</feature>
<reference evidence="3 4" key="1">
    <citation type="submission" date="2023-09" db="EMBL/GenBank/DDBJ databases">
        <authorList>
            <person name="Qi X."/>
        </authorList>
    </citation>
    <scope>NUCLEOTIDE SEQUENCE [LARGE SCALE GENOMIC DNA]</scope>
    <source>
        <strain evidence="3 4">S1-1</strain>
    </source>
</reference>
<name>A0ABZ0GTU0_9GAMM</name>
<evidence type="ECO:0000256" key="2">
    <source>
        <dbReference type="SAM" id="SignalP"/>
    </source>
</evidence>
<feature type="compositionally biased region" description="Gly residues" evidence="1">
    <location>
        <begin position="189"/>
        <end position="201"/>
    </location>
</feature>
<evidence type="ECO:0000256" key="1">
    <source>
        <dbReference type="SAM" id="MobiDB-lite"/>
    </source>
</evidence>
<feature type="region of interest" description="Disordered" evidence="1">
    <location>
        <begin position="59"/>
        <end position="84"/>
    </location>
</feature>
<gene>
    <name evidence="3" type="ORF">RI844_07240</name>
</gene>
<dbReference type="Proteomes" id="UP001301442">
    <property type="component" value="Chromosome"/>
</dbReference>
<accession>A0ABZ0GTU0</accession>
<sequence length="209" mass="22161">MKRIVAALIILLLMLSSGAAINKFKQNSPTLMADTIMPYTNSVDVAATSTTAPSTIVKDASHYNKPRSNNTSQRNQTGGHNLNNEPTIEQQIIKEAEITPLNKVNKTNRATSSMNTVIETNSVVHGGAQTPLTIIANVQKNKFNTEQMKNNGVDDIQVSNNVHNRINPEQVITVTSKTLNLPPPIPPGTLGGGNGNGGPGAGQQSASSN</sequence>
<evidence type="ECO:0000313" key="3">
    <source>
        <dbReference type="EMBL" id="WOH39008.1"/>
    </source>
</evidence>
<protein>
    <submittedName>
        <fullName evidence="3">Uncharacterized protein</fullName>
    </submittedName>
</protein>